<evidence type="ECO:0000313" key="2">
    <source>
        <dbReference type="Proteomes" id="UP001289645"/>
    </source>
</evidence>
<name>A0ACC6MNR2_MYCPF</name>
<reference evidence="1 2" key="1">
    <citation type="journal article" date="2021" name="Chemosphere">
        <title>Bioballs carrying a syntrophic Rhodococcus and Mycolicibacterium consortium for simultaneous sorption and biodegradation of fuel oil in contaminated freshwater.</title>
        <authorList>
            <person name="Naloka K."/>
            <person name="Polrit D."/>
            <person name="Muangchinda C."/>
            <person name="Thoetkiattikul H."/>
            <person name="Pinyakong O."/>
        </authorList>
    </citation>
    <scope>NUCLEOTIDE SEQUENCE [LARGE SCALE GENOMIC DNA]</scope>
    <source>
        <strain evidence="1 2">J101</strain>
    </source>
</reference>
<accession>A0ACC6MNR2</accession>
<keyword evidence="2" id="KW-1185">Reference proteome</keyword>
<dbReference type="EMBL" id="JAOXLN010000036">
    <property type="protein sequence ID" value="MDZ5088650.1"/>
    <property type="molecule type" value="Genomic_DNA"/>
</dbReference>
<dbReference type="Proteomes" id="UP001289645">
    <property type="component" value="Unassembled WGS sequence"/>
</dbReference>
<evidence type="ECO:0000313" key="1">
    <source>
        <dbReference type="EMBL" id="MDZ5088650.1"/>
    </source>
</evidence>
<gene>
    <name evidence="1" type="ORF">OHX15_24920</name>
</gene>
<sequence length="138" mass="14444">MKLSTVTAVSAICFGCTLGLSAPAWSDGPVFNGTFRFVSDDGSTSTWVVTPCGTGCAHVVSDTGYVNVDAQLVDGQWRFTYTHPAAWDCEDGTDAPGTRHVTLDAATLRGTVAQGPDMVCGETDVVEEAYGFALNQIG</sequence>
<protein>
    <submittedName>
        <fullName evidence="1">Uncharacterized protein</fullName>
    </submittedName>
</protein>
<comment type="caution">
    <text evidence="1">The sequence shown here is derived from an EMBL/GenBank/DDBJ whole genome shotgun (WGS) entry which is preliminary data.</text>
</comment>
<proteinExistence type="predicted"/>
<organism evidence="1 2">
    <name type="scientific">Mycolicibacterium parafortuitum</name>
    <name type="common">Mycobacterium parafortuitum</name>
    <dbReference type="NCBI Taxonomy" id="39692"/>
    <lineage>
        <taxon>Bacteria</taxon>
        <taxon>Bacillati</taxon>
        <taxon>Actinomycetota</taxon>
        <taxon>Actinomycetes</taxon>
        <taxon>Mycobacteriales</taxon>
        <taxon>Mycobacteriaceae</taxon>
        <taxon>Mycolicibacterium</taxon>
    </lineage>
</organism>